<dbReference type="PROSITE" id="PS50293">
    <property type="entry name" value="TPR_REGION"/>
    <property type="match status" value="1"/>
</dbReference>
<dbReference type="InterPro" id="IPR019734">
    <property type="entry name" value="TPR_rpt"/>
</dbReference>
<gene>
    <name evidence="4" type="ORF">MGAL_10B069304</name>
</gene>
<dbReference type="Proteomes" id="UP000596742">
    <property type="component" value="Unassembled WGS sequence"/>
</dbReference>
<evidence type="ECO:0000256" key="2">
    <source>
        <dbReference type="ARBA" id="ARBA00022803"/>
    </source>
</evidence>
<dbReference type="AlphaFoldDB" id="A0A8B6F0U5"/>
<accession>A0A8B6F0U5</accession>
<dbReference type="InterPro" id="IPR013105">
    <property type="entry name" value="TPR_2"/>
</dbReference>
<keyword evidence="5" id="KW-1185">Reference proteome</keyword>
<proteinExistence type="predicted"/>
<protein>
    <recommendedName>
        <fullName evidence="6">Tetratricopeptide repeat protein</fullName>
    </recommendedName>
</protein>
<keyword evidence="1" id="KW-0677">Repeat</keyword>
<evidence type="ECO:0000313" key="5">
    <source>
        <dbReference type="Proteomes" id="UP000596742"/>
    </source>
</evidence>
<dbReference type="OrthoDB" id="1914839at2759"/>
<reference evidence="4" key="1">
    <citation type="submission" date="2018-11" db="EMBL/GenBank/DDBJ databases">
        <authorList>
            <person name="Alioto T."/>
            <person name="Alioto T."/>
        </authorList>
    </citation>
    <scope>NUCLEOTIDE SEQUENCE</scope>
</reference>
<dbReference type="SMART" id="SM00028">
    <property type="entry name" value="TPR"/>
    <property type="match status" value="1"/>
</dbReference>
<evidence type="ECO:0000313" key="4">
    <source>
        <dbReference type="EMBL" id="VDI41336.1"/>
    </source>
</evidence>
<feature type="repeat" description="TPR" evidence="3">
    <location>
        <begin position="23"/>
        <end position="56"/>
    </location>
</feature>
<name>A0A8B6F0U5_MYTGA</name>
<comment type="caution">
    <text evidence="4">The sequence shown here is derived from an EMBL/GenBank/DDBJ whole genome shotgun (WGS) entry which is preliminary data.</text>
</comment>
<sequence length="68" mass="7682">DDLRDLQHVIDEKYLMKERDIIAAAYNLLGFALQLLGDTESARRVFSQAVELDPDTSTNPSVKRTVMS</sequence>
<feature type="non-terminal residue" evidence="4">
    <location>
        <position position="1"/>
    </location>
</feature>
<dbReference type="Gene3D" id="1.25.40.10">
    <property type="entry name" value="Tetratricopeptide repeat domain"/>
    <property type="match status" value="1"/>
</dbReference>
<dbReference type="InterPro" id="IPR011990">
    <property type="entry name" value="TPR-like_helical_dom_sf"/>
</dbReference>
<keyword evidence="2 3" id="KW-0802">TPR repeat</keyword>
<dbReference type="SUPFAM" id="SSF48452">
    <property type="entry name" value="TPR-like"/>
    <property type="match status" value="1"/>
</dbReference>
<evidence type="ECO:0000256" key="3">
    <source>
        <dbReference type="PROSITE-ProRule" id="PRU00339"/>
    </source>
</evidence>
<evidence type="ECO:0000256" key="1">
    <source>
        <dbReference type="ARBA" id="ARBA00022737"/>
    </source>
</evidence>
<organism evidence="4 5">
    <name type="scientific">Mytilus galloprovincialis</name>
    <name type="common">Mediterranean mussel</name>
    <dbReference type="NCBI Taxonomy" id="29158"/>
    <lineage>
        <taxon>Eukaryota</taxon>
        <taxon>Metazoa</taxon>
        <taxon>Spiralia</taxon>
        <taxon>Lophotrochozoa</taxon>
        <taxon>Mollusca</taxon>
        <taxon>Bivalvia</taxon>
        <taxon>Autobranchia</taxon>
        <taxon>Pteriomorphia</taxon>
        <taxon>Mytilida</taxon>
        <taxon>Mytiloidea</taxon>
        <taxon>Mytilidae</taxon>
        <taxon>Mytilinae</taxon>
        <taxon>Mytilus</taxon>
    </lineage>
</organism>
<dbReference type="PROSITE" id="PS50005">
    <property type="entry name" value="TPR"/>
    <property type="match status" value="1"/>
</dbReference>
<dbReference type="EMBL" id="UYJE01005883">
    <property type="protein sequence ID" value="VDI41336.1"/>
    <property type="molecule type" value="Genomic_DNA"/>
</dbReference>
<evidence type="ECO:0008006" key="6">
    <source>
        <dbReference type="Google" id="ProtNLM"/>
    </source>
</evidence>
<dbReference type="Pfam" id="PF07719">
    <property type="entry name" value="TPR_2"/>
    <property type="match status" value="1"/>
</dbReference>